<comment type="subcellular location">
    <subcellularLocation>
        <location evidence="1">Membrane</location>
        <topology evidence="1">Multi-pass membrane protein</topology>
    </subcellularLocation>
</comment>
<dbReference type="PANTHER" id="PTHR21716:SF64">
    <property type="entry name" value="AI-2 TRANSPORT PROTEIN TQSA"/>
    <property type="match status" value="1"/>
</dbReference>
<keyword evidence="3 6" id="KW-0812">Transmembrane</keyword>
<evidence type="ECO:0000313" key="8">
    <source>
        <dbReference type="Proteomes" id="UP001356170"/>
    </source>
</evidence>
<proteinExistence type="inferred from homology"/>
<evidence type="ECO:0000313" key="7">
    <source>
        <dbReference type="EMBL" id="MEF2155595.1"/>
    </source>
</evidence>
<evidence type="ECO:0000256" key="1">
    <source>
        <dbReference type="ARBA" id="ARBA00004141"/>
    </source>
</evidence>
<feature type="transmembrane region" description="Helical" evidence="6">
    <location>
        <begin position="20"/>
        <end position="49"/>
    </location>
</feature>
<feature type="transmembrane region" description="Helical" evidence="6">
    <location>
        <begin position="224"/>
        <end position="252"/>
    </location>
</feature>
<feature type="transmembrane region" description="Helical" evidence="6">
    <location>
        <begin position="284"/>
        <end position="304"/>
    </location>
</feature>
<protein>
    <submittedName>
        <fullName evidence="7">AI-2E family transporter</fullName>
    </submittedName>
</protein>
<gene>
    <name evidence="7" type="ORF">V3390_05020</name>
</gene>
<keyword evidence="8" id="KW-1185">Reference proteome</keyword>
<feature type="transmembrane region" description="Helical" evidence="6">
    <location>
        <begin position="316"/>
        <end position="349"/>
    </location>
</feature>
<evidence type="ECO:0000256" key="2">
    <source>
        <dbReference type="ARBA" id="ARBA00009773"/>
    </source>
</evidence>
<feature type="transmembrane region" description="Helical" evidence="6">
    <location>
        <begin position="70"/>
        <end position="90"/>
    </location>
</feature>
<dbReference type="PANTHER" id="PTHR21716">
    <property type="entry name" value="TRANSMEMBRANE PROTEIN"/>
    <property type="match status" value="1"/>
</dbReference>
<evidence type="ECO:0000256" key="6">
    <source>
        <dbReference type="SAM" id="Phobius"/>
    </source>
</evidence>
<dbReference type="RefSeq" id="WP_331703599.1">
    <property type="nucleotide sequence ID" value="NZ_JAZHBO010000001.1"/>
</dbReference>
<feature type="transmembrane region" description="Helical" evidence="6">
    <location>
        <begin position="163"/>
        <end position="183"/>
    </location>
</feature>
<dbReference type="EMBL" id="JAZHBO010000001">
    <property type="protein sequence ID" value="MEF2155595.1"/>
    <property type="molecule type" value="Genomic_DNA"/>
</dbReference>
<dbReference type="InterPro" id="IPR002549">
    <property type="entry name" value="AI-2E-like"/>
</dbReference>
<dbReference type="Proteomes" id="UP001356170">
    <property type="component" value="Unassembled WGS sequence"/>
</dbReference>
<dbReference type="Pfam" id="PF01594">
    <property type="entry name" value="AI-2E_transport"/>
    <property type="match status" value="1"/>
</dbReference>
<reference evidence="7 8" key="1">
    <citation type="submission" date="2024-01" db="EMBL/GenBank/DDBJ databases">
        <title>Novel species of the genus Luteimonas isolated from rivers.</title>
        <authorList>
            <person name="Lu H."/>
        </authorList>
    </citation>
    <scope>NUCLEOTIDE SEQUENCE [LARGE SCALE GENOMIC DNA]</scope>
    <source>
        <strain evidence="7 8">FXH3W</strain>
    </source>
</reference>
<feature type="transmembrane region" description="Helical" evidence="6">
    <location>
        <begin position="258"/>
        <end position="277"/>
    </location>
</feature>
<sequence>MPSPHARNSLAIIAQFLQRLQWVAIAVAILTLLYLLSPILVPFIVAAMLGWLGDPVVDWLEAKGRTRNQGVTIVTLVMCFLALFLVLLLLPMLQRQVVYLIDALPTYKAWFDKTLLPWIDAKTGLRLRSTLDMDHLIEMLRQHWSTAGSFAGTVLQYVTTSGFAVAMMVGNLVLIPILTFFYLRDWDLLVTKIASLVPREHIETVDRLARESSAVLSGFLRGQFLVMAILGVLYGAGLWMAGISLGLLIGIIAGLATFVPYLGPTSGIILGVLAALVQYGDVQHVMYVLIVFGIGQVIESYFLTPRLVGDRIGLSQVAVIFAVLAGGQLFGFVGMLLALPVAAVANVLLRYAHERYVQSDLYRGEDEAETSIVLANPHALSEVIRNESDVG</sequence>
<accession>A0ABU7UYW2</accession>
<keyword evidence="4 6" id="KW-1133">Transmembrane helix</keyword>
<evidence type="ECO:0000256" key="3">
    <source>
        <dbReference type="ARBA" id="ARBA00022692"/>
    </source>
</evidence>
<evidence type="ECO:0000256" key="5">
    <source>
        <dbReference type="ARBA" id="ARBA00023136"/>
    </source>
</evidence>
<comment type="similarity">
    <text evidence="2">Belongs to the autoinducer-2 exporter (AI-2E) (TC 2.A.86) family.</text>
</comment>
<keyword evidence="5 6" id="KW-0472">Membrane</keyword>
<name>A0ABU7UYW2_9GAMM</name>
<comment type="caution">
    <text evidence="7">The sequence shown here is derived from an EMBL/GenBank/DDBJ whole genome shotgun (WGS) entry which is preliminary data.</text>
</comment>
<organism evidence="7 8">
    <name type="scientific">Aquilutibacter rugosus</name>
    <dbReference type="NCBI Taxonomy" id="3115820"/>
    <lineage>
        <taxon>Bacteria</taxon>
        <taxon>Pseudomonadati</taxon>
        <taxon>Pseudomonadota</taxon>
        <taxon>Gammaproteobacteria</taxon>
        <taxon>Lysobacterales</taxon>
        <taxon>Lysobacteraceae</taxon>
        <taxon>Aquilutibacter</taxon>
    </lineage>
</organism>
<evidence type="ECO:0000256" key="4">
    <source>
        <dbReference type="ARBA" id="ARBA00022989"/>
    </source>
</evidence>